<reference evidence="1" key="2">
    <citation type="submission" date="2018-08" db="UniProtKB">
        <authorList>
            <consortium name="EnsemblPlants"/>
        </authorList>
    </citation>
    <scope>IDENTIFICATION</scope>
    <source>
        <strain evidence="1">Yugu1</strain>
    </source>
</reference>
<dbReference type="Proteomes" id="UP000004995">
    <property type="component" value="Unassembled WGS sequence"/>
</dbReference>
<dbReference type="EMBL" id="AGNK02000705">
    <property type="status" value="NOT_ANNOTATED_CDS"/>
    <property type="molecule type" value="Genomic_DNA"/>
</dbReference>
<evidence type="ECO:0000313" key="2">
    <source>
        <dbReference type="Proteomes" id="UP000004995"/>
    </source>
</evidence>
<name>K3ZYQ6_SETIT</name>
<evidence type="ECO:0000313" key="1">
    <source>
        <dbReference type="EnsemblPlants" id="KQL22688"/>
    </source>
</evidence>
<reference evidence="2" key="1">
    <citation type="journal article" date="2012" name="Nat. Biotechnol.">
        <title>Reference genome sequence of the model plant Setaria.</title>
        <authorList>
            <person name="Bennetzen J.L."/>
            <person name="Schmutz J."/>
            <person name="Wang H."/>
            <person name="Percifield R."/>
            <person name="Hawkins J."/>
            <person name="Pontaroli A.C."/>
            <person name="Estep M."/>
            <person name="Feng L."/>
            <person name="Vaughn J.N."/>
            <person name="Grimwood J."/>
            <person name="Jenkins J."/>
            <person name="Barry K."/>
            <person name="Lindquist E."/>
            <person name="Hellsten U."/>
            <person name="Deshpande S."/>
            <person name="Wang X."/>
            <person name="Wu X."/>
            <person name="Mitros T."/>
            <person name="Triplett J."/>
            <person name="Yang X."/>
            <person name="Ye C.Y."/>
            <person name="Mauro-Herrera M."/>
            <person name="Wang L."/>
            <person name="Li P."/>
            <person name="Sharma M."/>
            <person name="Sharma R."/>
            <person name="Ronald P.C."/>
            <person name="Panaud O."/>
            <person name="Kellogg E.A."/>
            <person name="Brutnell T.P."/>
            <person name="Doust A.N."/>
            <person name="Tuskan G.A."/>
            <person name="Rokhsar D."/>
            <person name="Devos K.M."/>
        </authorList>
    </citation>
    <scope>NUCLEOTIDE SEQUENCE [LARGE SCALE GENOMIC DNA]</scope>
    <source>
        <strain evidence="2">cv. Yugu1</strain>
    </source>
</reference>
<dbReference type="HOGENOM" id="CLU_2709488_0_0_1"/>
<proteinExistence type="predicted"/>
<protein>
    <submittedName>
        <fullName evidence="1">Uncharacterized protein</fullName>
    </submittedName>
</protein>
<dbReference type="InParanoid" id="K3ZYQ6"/>
<keyword evidence="2" id="KW-1185">Reference proteome</keyword>
<dbReference type="EnsemblPlants" id="KQL22688">
    <property type="protein sequence ID" value="KQL22688"/>
    <property type="gene ID" value="SETIT_031738mg"/>
</dbReference>
<dbReference type="AlphaFoldDB" id="K3ZYQ6"/>
<organism evidence="1 2">
    <name type="scientific">Setaria italica</name>
    <name type="common">Foxtail millet</name>
    <name type="synonym">Panicum italicum</name>
    <dbReference type="NCBI Taxonomy" id="4555"/>
    <lineage>
        <taxon>Eukaryota</taxon>
        <taxon>Viridiplantae</taxon>
        <taxon>Streptophyta</taxon>
        <taxon>Embryophyta</taxon>
        <taxon>Tracheophyta</taxon>
        <taxon>Spermatophyta</taxon>
        <taxon>Magnoliopsida</taxon>
        <taxon>Liliopsida</taxon>
        <taxon>Poales</taxon>
        <taxon>Poaceae</taxon>
        <taxon>PACMAD clade</taxon>
        <taxon>Panicoideae</taxon>
        <taxon>Panicodae</taxon>
        <taxon>Paniceae</taxon>
        <taxon>Cenchrinae</taxon>
        <taxon>Setaria</taxon>
    </lineage>
</organism>
<sequence>MALLVQMFLSKKSEPTTQQMVRFKENVLMILLLNSDLEFMYFSSAYVSTRARLMAHHFIIVKYYHIIAPTRVQ</sequence>
<accession>K3ZYQ6</accession>
<dbReference type="Gramene" id="KQL22688">
    <property type="protein sequence ID" value="KQL22688"/>
    <property type="gene ID" value="SETIT_031738mg"/>
</dbReference>